<feature type="domain" description="LysM" evidence="2">
    <location>
        <begin position="365"/>
        <end position="408"/>
    </location>
</feature>
<dbReference type="PROSITE" id="PS51257">
    <property type="entry name" value="PROKAR_LIPOPROTEIN"/>
    <property type="match status" value="1"/>
</dbReference>
<dbReference type="PANTHER" id="PTHR37423">
    <property type="entry name" value="SOLUBLE LYTIC MUREIN TRANSGLYCOSYLASE-RELATED"/>
    <property type="match status" value="1"/>
</dbReference>
<dbReference type="Pfam" id="PF01464">
    <property type="entry name" value="SLT"/>
    <property type="match status" value="1"/>
</dbReference>
<dbReference type="GO" id="GO:0000270">
    <property type="term" value="P:peptidoglycan metabolic process"/>
    <property type="evidence" value="ECO:0007669"/>
    <property type="project" value="InterPro"/>
</dbReference>
<evidence type="ECO:0000313" key="3">
    <source>
        <dbReference type="EMBL" id="PST85255.1"/>
    </source>
</evidence>
<dbReference type="GO" id="GO:0016020">
    <property type="term" value="C:membrane"/>
    <property type="evidence" value="ECO:0007669"/>
    <property type="project" value="InterPro"/>
</dbReference>
<name>A0A2T3HS11_9SPHI</name>
<dbReference type="PANTHER" id="PTHR37423:SF2">
    <property type="entry name" value="MEMBRANE-BOUND LYTIC MUREIN TRANSGLYCOSYLASE C"/>
    <property type="match status" value="1"/>
</dbReference>
<dbReference type="CDD" id="cd16894">
    <property type="entry name" value="MltD-like"/>
    <property type="match status" value="1"/>
</dbReference>
<dbReference type="Proteomes" id="UP000240912">
    <property type="component" value="Unassembled WGS sequence"/>
</dbReference>
<dbReference type="GO" id="GO:0008933">
    <property type="term" value="F:peptidoglycan lytic transglycosylase activity"/>
    <property type="evidence" value="ECO:0007669"/>
    <property type="project" value="InterPro"/>
</dbReference>
<dbReference type="EMBL" id="PYLS01000001">
    <property type="protein sequence ID" value="PST85255.1"/>
    <property type="molecule type" value="Genomic_DNA"/>
</dbReference>
<dbReference type="OrthoDB" id="9815002at2"/>
<accession>A0A2T3HS11</accession>
<proteinExistence type="inferred from homology"/>
<sequence>MQKKLLLCIFPIFLLIVGCGISSLQAQQFFKRDSVKPIGTANFLQPGSDTTAVPQVAETPFAYGSNYIYKLRLDSIQKLIPLPYNEYVQKYIDIYSQRKDMMGRMMGLSEYYFPIFERALKDMNMPAELKYLPIIESSMNPHAVSRVGATGLWQFMFATAKAYGLGIDAYIDERKDPISASYAAAAYFRDSYEELGDWLLAIAAYNCGKGNVDRAIRRAGSRDFWDIRPFLPNETRNYVPAFIAAVYVMNYAGKHQINAHKNPMHYQTDTMLVSKMVSLPALARAMDFDENALWALNPSYRKKVVNGSPKNPRRIVLPKLAQYNYARVYDVLNAEGVLPEPALQLAKHEAVIRTANLTRPAATLRYHKVKAGQSLGTIAEQYGVEVQDLKVWNNLVSNTIVPAQILKVYPLKKEEKQLQPVSRFVTYKVKLGDTLSGIAEKFEGITVYEIKKMNGLKKSALQPGMVLKIQKG</sequence>
<comment type="caution">
    <text evidence="3">The sequence shown here is derived from an EMBL/GenBank/DDBJ whole genome shotgun (WGS) entry which is preliminary data.</text>
</comment>
<dbReference type="InterPro" id="IPR000189">
    <property type="entry name" value="Transglyc_AS"/>
</dbReference>
<dbReference type="InterPro" id="IPR036779">
    <property type="entry name" value="LysM_dom_sf"/>
</dbReference>
<dbReference type="SMART" id="SM00257">
    <property type="entry name" value="LysM"/>
    <property type="match status" value="2"/>
</dbReference>
<dbReference type="PROSITE" id="PS00922">
    <property type="entry name" value="TRANSGLYCOSYLASE"/>
    <property type="match status" value="1"/>
</dbReference>
<feature type="domain" description="LysM" evidence="2">
    <location>
        <begin position="425"/>
        <end position="469"/>
    </location>
</feature>
<dbReference type="Gene3D" id="1.10.530.10">
    <property type="match status" value="1"/>
</dbReference>
<dbReference type="Gene3D" id="3.10.350.10">
    <property type="entry name" value="LysM domain"/>
    <property type="match status" value="2"/>
</dbReference>
<keyword evidence="4" id="KW-1185">Reference proteome</keyword>
<dbReference type="SUPFAM" id="SSF53955">
    <property type="entry name" value="Lysozyme-like"/>
    <property type="match status" value="1"/>
</dbReference>
<comment type="similarity">
    <text evidence="1">Belongs to the transglycosylase Slt family.</text>
</comment>
<reference evidence="3 4" key="1">
    <citation type="submission" date="2018-03" db="EMBL/GenBank/DDBJ databases">
        <authorList>
            <person name="Keele B.F."/>
        </authorList>
    </citation>
    <scope>NUCLEOTIDE SEQUENCE [LARGE SCALE GENOMIC DNA]</scope>
    <source>
        <strain evidence="3 4">YL28-9</strain>
    </source>
</reference>
<dbReference type="CDD" id="cd00118">
    <property type="entry name" value="LysM"/>
    <property type="match status" value="2"/>
</dbReference>
<dbReference type="InterPro" id="IPR018392">
    <property type="entry name" value="LysM"/>
</dbReference>
<dbReference type="AlphaFoldDB" id="A0A2T3HS11"/>
<dbReference type="Pfam" id="PF01476">
    <property type="entry name" value="LysM"/>
    <property type="match status" value="2"/>
</dbReference>
<evidence type="ECO:0000313" key="4">
    <source>
        <dbReference type="Proteomes" id="UP000240912"/>
    </source>
</evidence>
<dbReference type="RefSeq" id="WP_107214599.1">
    <property type="nucleotide sequence ID" value="NZ_KZ686268.1"/>
</dbReference>
<protein>
    <submittedName>
        <fullName evidence="3">Lytic transglycosylase</fullName>
    </submittedName>
</protein>
<evidence type="ECO:0000256" key="1">
    <source>
        <dbReference type="ARBA" id="ARBA00007734"/>
    </source>
</evidence>
<organism evidence="3 4">
    <name type="scientific">Pedobacter yulinensis</name>
    <dbReference type="NCBI Taxonomy" id="2126353"/>
    <lineage>
        <taxon>Bacteria</taxon>
        <taxon>Pseudomonadati</taxon>
        <taxon>Bacteroidota</taxon>
        <taxon>Sphingobacteriia</taxon>
        <taxon>Sphingobacteriales</taxon>
        <taxon>Sphingobacteriaceae</taxon>
        <taxon>Pedobacter</taxon>
    </lineage>
</organism>
<dbReference type="InterPro" id="IPR023346">
    <property type="entry name" value="Lysozyme-like_dom_sf"/>
</dbReference>
<gene>
    <name evidence="3" type="ORF">C7T94_00620</name>
</gene>
<dbReference type="SUPFAM" id="SSF54106">
    <property type="entry name" value="LysM domain"/>
    <property type="match status" value="2"/>
</dbReference>
<dbReference type="PROSITE" id="PS51782">
    <property type="entry name" value="LYSM"/>
    <property type="match status" value="2"/>
</dbReference>
<dbReference type="InterPro" id="IPR008258">
    <property type="entry name" value="Transglycosylase_SLT_dom_1"/>
</dbReference>
<evidence type="ECO:0000259" key="2">
    <source>
        <dbReference type="PROSITE" id="PS51782"/>
    </source>
</evidence>